<keyword evidence="3" id="KW-0732">Signal</keyword>
<dbReference type="InterPro" id="IPR050490">
    <property type="entry name" value="Bact_solute-bd_prot1"/>
</dbReference>
<name>A0A9W6SRD8_9ACTN</name>
<dbReference type="Gene3D" id="3.40.190.10">
    <property type="entry name" value="Periplasmic binding protein-like II"/>
    <property type="match status" value="2"/>
</dbReference>
<organism evidence="4 5">
    <name type="scientific">Actinorhabdospora filicis</name>
    <dbReference type="NCBI Taxonomy" id="1785913"/>
    <lineage>
        <taxon>Bacteria</taxon>
        <taxon>Bacillati</taxon>
        <taxon>Actinomycetota</taxon>
        <taxon>Actinomycetes</taxon>
        <taxon>Micromonosporales</taxon>
        <taxon>Micromonosporaceae</taxon>
        <taxon>Actinorhabdospora</taxon>
    </lineage>
</organism>
<evidence type="ECO:0000313" key="5">
    <source>
        <dbReference type="Proteomes" id="UP001165079"/>
    </source>
</evidence>
<protein>
    <submittedName>
        <fullName evidence="4">ABC transporter substrate-binding protein</fullName>
    </submittedName>
</protein>
<dbReference type="SUPFAM" id="SSF53850">
    <property type="entry name" value="Periplasmic binding protein-like II"/>
    <property type="match status" value="1"/>
</dbReference>
<dbReference type="Proteomes" id="UP001165079">
    <property type="component" value="Unassembled WGS sequence"/>
</dbReference>
<dbReference type="Pfam" id="PF13416">
    <property type="entry name" value="SBP_bac_8"/>
    <property type="match status" value="1"/>
</dbReference>
<dbReference type="EMBL" id="BSTX01000006">
    <property type="protein sequence ID" value="GLZ81550.1"/>
    <property type="molecule type" value="Genomic_DNA"/>
</dbReference>
<dbReference type="PANTHER" id="PTHR43649:SF34">
    <property type="entry name" value="ABC TRANSPORTER PERIPLASMIC-BINDING PROTEIN YCJN-RELATED"/>
    <property type="match status" value="1"/>
</dbReference>
<evidence type="ECO:0000256" key="3">
    <source>
        <dbReference type="ARBA" id="ARBA00022729"/>
    </source>
</evidence>
<comment type="caution">
    <text evidence="4">The sequence shown here is derived from an EMBL/GenBank/DDBJ whole genome shotgun (WGS) entry which is preliminary data.</text>
</comment>
<dbReference type="PANTHER" id="PTHR43649">
    <property type="entry name" value="ARABINOSE-BINDING PROTEIN-RELATED"/>
    <property type="match status" value="1"/>
</dbReference>
<evidence type="ECO:0000313" key="4">
    <source>
        <dbReference type="EMBL" id="GLZ81550.1"/>
    </source>
</evidence>
<sequence>MRPRIRLRWNRTAAGLTGAVLGAGAVLATVLLVPSAEPAPEPGTIRVLSGRDVSEGRQRGQLVEQWNALHPDGPRAEIVETSGDADQQYAQARAAAQDGDEPAPSERVDVFNLDVTWTAEFAAAGYLLPIDSDTAGFLAEPLRSGAYDGVQYALPFNTDTGLLYYRGDLLTTPPTTWDELAADASRVLADSAVRAANPELAAGIALQLADYEGFSVNVMEWVWGHGGDLGEGSSATDTALRELDARLAGDDPLILRDSLREREADGLAAFAEGRTVFLRHWPYAYRELARAGMVPCGQPGRSYCVARLPGPGALGGQNLAVSAHTDQPVAARELVEFLTDARSQQLLFERGGFAATREVVYRDAKVRADYPYAGLLLDAVVNARRRPESPRYQRYSEALRGVVHPALSTPDTLDVTALRRALDAALE</sequence>
<proteinExistence type="inferred from homology"/>
<accession>A0A9W6SRD8</accession>
<dbReference type="InterPro" id="IPR006059">
    <property type="entry name" value="SBP"/>
</dbReference>
<dbReference type="RefSeq" id="WP_285667035.1">
    <property type="nucleotide sequence ID" value="NZ_BSTX01000006.1"/>
</dbReference>
<dbReference type="AlphaFoldDB" id="A0A9W6SRD8"/>
<evidence type="ECO:0000256" key="2">
    <source>
        <dbReference type="ARBA" id="ARBA00022448"/>
    </source>
</evidence>
<evidence type="ECO:0000256" key="1">
    <source>
        <dbReference type="ARBA" id="ARBA00008520"/>
    </source>
</evidence>
<keyword evidence="5" id="KW-1185">Reference proteome</keyword>
<keyword evidence="2" id="KW-0813">Transport</keyword>
<comment type="similarity">
    <text evidence="1">Belongs to the bacterial solute-binding protein 1 family.</text>
</comment>
<gene>
    <name evidence="4" type="ORF">Afil01_63570</name>
</gene>
<reference evidence="4" key="1">
    <citation type="submission" date="2023-03" db="EMBL/GenBank/DDBJ databases">
        <title>Actinorhabdospora filicis NBRC 111898.</title>
        <authorList>
            <person name="Ichikawa N."/>
            <person name="Sato H."/>
            <person name="Tonouchi N."/>
        </authorList>
    </citation>
    <scope>NUCLEOTIDE SEQUENCE</scope>
    <source>
        <strain evidence="4">NBRC 111898</strain>
    </source>
</reference>